<dbReference type="Proteomes" id="UP000199533">
    <property type="component" value="Unassembled WGS sequence"/>
</dbReference>
<evidence type="ECO:0000313" key="2">
    <source>
        <dbReference type="Proteomes" id="UP000199533"/>
    </source>
</evidence>
<sequence>MPMGAVLYHPIVNKANLSSTMLPKQVIMLVIAGGKQPTSMLSVTTLVEYKVPSIYLNRISKQFDKKLPPLLSKLTLKYISYLSSQFQES</sequence>
<proteinExistence type="predicted"/>
<gene>
    <name evidence="1" type="ORF">SAMN05216302_101317</name>
</gene>
<organism evidence="1 2">
    <name type="scientific">Nitrosomonas aestuarii</name>
    <dbReference type="NCBI Taxonomy" id="52441"/>
    <lineage>
        <taxon>Bacteria</taxon>
        <taxon>Pseudomonadati</taxon>
        <taxon>Pseudomonadota</taxon>
        <taxon>Betaproteobacteria</taxon>
        <taxon>Nitrosomonadales</taxon>
        <taxon>Nitrosomonadaceae</taxon>
        <taxon>Nitrosomonas</taxon>
    </lineage>
</organism>
<name>A0A1I4BQI5_9PROT</name>
<protein>
    <submittedName>
        <fullName evidence="1">Uncharacterized protein</fullName>
    </submittedName>
</protein>
<dbReference type="AlphaFoldDB" id="A0A1I4BQI5"/>
<keyword evidence="2" id="KW-1185">Reference proteome</keyword>
<accession>A0A1I4BQI5</accession>
<evidence type="ECO:0000313" key="1">
    <source>
        <dbReference type="EMBL" id="SFK70965.1"/>
    </source>
</evidence>
<dbReference type="EMBL" id="FOSP01000013">
    <property type="protein sequence ID" value="SFK70965.1"/>
    <property type="molecule type" value="Genomic_DNA"/>
</dbReference>
<reference evidence="2" key="1">
    <citation type="submission" date="2016-10" db="EMBL/GenBank/DDBJ databases">
        <authorList>
            <person name="Varghese N."/>
            <person name="Submissions S."/>
        </authorList>
    </citation>
    <scope>NUCLEOTIDE SEQUENCE [LARGE SCALE GENOMIC DNA]</scope>
    <source>
        <strain evidence="2">Nm69</strain>
    </source>
</reference>